<gene>
    <name evidence="6" type="ORF">A2538_01625</name>
</gene>
<dbReference type="Pfam" id="PF09084">
    <property type="entry name" value="NMT1"/>
    <property type="match status" value="1"/>
</dbReference>
<evidence type="ECO:0000256" key="1">
    <source>
        <dbReference type="ARBA" id="ARBA00004418"/>
    </source>
</evidence>
<dbReference type="GO" id="GO:0042597">
    <property type="term" value="C:periplasmic space"/>
    <property type="evidence" value="ECO:0007669"/>
    <property type="project" value="UniProtKB-SubCell"/>
</dbReference>
<keyword evidence="4" id="KW-0812">Transmembrane</keyword>
<evidence type="ECO:0000259" key="5">
    <source>
        <dbReference type="Pfam" id="PF09084"/>
    </source>
</evidence>
<dbReference type="PANTHER" id="PTHR30024">
    <property type="entry name" value="ALIPHATIC SULFONATES-BINDING PROTEIN-RELATED"/>
    <property type="match status" value="1"/>
</dbReference>
<feature type="domain" description="SsuA/THI5-like" evidence="5">
    <location>
        <begin position="143"/>
        <end position="277"/>
    </location>
</feature>
<evidence type="ECO:0000256" key="4">
    <source>
        <dbReference type="SAM" id="Phobius"/>
    </source>
</evidence>
<proteinExistence type="inferred from homology"/>
<keyword evidence="3" id="KW-0732">Signal</keyword>
<sequence length="366" mass="40251">MNNKIISVILLVVVVILSVFIYRLKFKTGSVQSLVDLDRPLVVGVVSWPGYVGGIMANGGFTENSDSIFTKKYGLPVKFVLIEDIDARGKAFAKGGPDGVDVVWSTVDFWANELPNFVKGGINGKAFLQVDWSRGGDAIVVNDYIKTVEDLKGKKIALVQYTPSHWLLEDVLRQSSLLEADKNNIRNKLIFTQDVPSARSAFVAGQVDAVVVWEPDVKQALKKIGSHILISSKERPDIISDVMVAKQEFIDKHPKAIEALVRGWFDGVEEAKSNPDLAAKLLMDNEPMFADLGLEATKESLSWVYWTNLADNISMFGLDGSGARFGELYDSAAKVWLDLKAIDNITPGASAVNTNILRSVYESVKK</sequence>
<name>A0A1F6PDG7_9BACT</name>
<dbReference type="Proteomes" id="UP000178254">
    <property type="component" value="Unassembled WGS sequence"/>
</dbReference>
<feature type="transmembrane region" description="Helical" evidence="4">
    <location>
        <begin position="6"/>
        <end position="24"/>
    </location>
</feature>
<protein>
    <recommendedName>
        <fullName evidence="5">SsuA/THI5-like domain-containing protein</fullName>
    </recommendedName>
</protein>
<organism evidence="6 7">
    <name type="scientific">Candidatus Magasanikbacteria bacterium RIFOXYD2_FULL_41_14</name>
    <dbReference type="NCBI Taxonomy" id="1798709"/>
    <lineage>
        <taxon>Bacteria</taxon>
        <taxon>Candidatus Magasanikiibacteriota</taxon>
    </lineage>
</organism>
<dbReference type="InterPro" id="IPR015168">
    <property type="entry name" value="SsuA/THI5"/>
</dbReference>
<keyword evidence="4" id="KW-1133">Transmembrane helix</keyword>
<evidence type="ECO:0000256" key="2">
    <source>
        <dbReference type="ARBA" id="ARBA00010742"/>
    </source>
</evidence>
<comment type="caution">
    <text evidence="6">The sequence shown here is derived from an EMBL/GenBank/DDBJ whole genome shotgun (WGS) entry which is preliminary data.</text>
</comment>
<reference evidence="6 7" key="1">
    <citation type="journal article" date="2016" name="Nat. Commun.">
        <title>Thousands of microbial genomes shed light on interconnected biogeochemical processes in an aquifer system.</title>
        <authorList>
            <person name="Anantharaman K."/>
            <person name="Brown C.T."/>
            <person name="Hug L.A."/>
            <person name="Sharon I."/>
            <person name="Castelle C.J."/>
            <person name="Probst A.J."/>
            <person name="Thomas B.C."/>
            <person name="Singh A."/>
            <person name="Wilkins M.J."/>
            <person name="Karaoz U."/>
            <person name="Brodie E.L."/>
            <person name="Williams K.H."/>
            <person name="Hubbard S.S."/>
            <person name="Banfield J.F."/>
        </authorList>
    </citation>
    <scope>NUCLEOTIDE SEQUENCE [LARGE SCALE GENOMIC DNA]</scope>
</reference>
<evidence type="ECO:0000256" key="3">
    <source>
        <dbReference type="ARBA" id="ARBA00022729"/>
    </source>
</evidence>
<dbReference type="STRING" id="1798709.A2538_01625"/>
<dbReference type="Gene3D" id="3.40.190.10">
    <property type="entry name" value="Periplasmic binding protein-like II"/>
    <property type="match status" value="2"/>
</dbReference>
<dbReference type="AlphaFoldDB" id="A0A1F6PDG7"/>
<comment type="subcellular location">
    <subcellularLocation>
        <location evidence="1">Periplasm</location>
    </subcellularLocation>
</comment>
<comment type="similarity">
    <text evidence="2">Belongs to the bacterial solute-binding protein SsuA/TauA family.</text>
</comment>
<evidence type="ECO:0000313" key="6">
    <source>
        <dbReference type="EMBL" id="OGH94212.1"/>
    </source>
</evidence>
<evidence type="ECO:0000313" key="7">
    <source>
        <dbReference type="Proteomes" id="UP000178254"/>
    </source>
</evidence>
<dbReference type="PANTHER" id="PTHR30024:SF47">
    <property type="entry name" value="TAURINE-BINDING PERIPLASMIC PROTEIN"/>
    <property type="match status" value="1"/>
</dbReference>
<accession>A0A1F6PDG7</accession>
<keyword evidence="4" id="KW-0472">Membrane</keyword>
<dbReference type="SUPFAM" id="SSF53850">
    <property type="entry name" value="Periplasmic binding protein-like II"/>
    <property type="match status" value="1"/>
</dbReference>
<dbReference type="EMBL" id="MFRE01000011">
    <property type="protein sequence ID" value="OGH94212.1"/>
    <property type="molecule type" value="Genomic_DNA"/>
</dbReference>